<reference evidence="11 12" key="1">
    <citation type="submission" date="2016-04" db="EMBL/GenBank/DDBJ databases">
        <authorList>
            <person name="Evans L.H."/>
            <person name="Alamgir A."/>
            <person name="Owens N."/>
            <person name="Weber N.D."/>
            <person name="Virtaneva K."/>
            <person name="Barbian K."/>
            <person name="Babar A."/>
            <person name="Rosenke K."/>
        </authorList>
    </citation>
    <scope>NUCLEOTIDE SEQUENCE [LARGE SCALE GENOMIC DNA]</scope>
    <source>
        <strain evidence="11 12">CCM 8644</strain>
    </source>
</reference>
<dbReference type="Gene3D" id="1.20.5.1930">
    <property type="match status" value="1"/>
</dbReference>
<dbReference type="RefSeq" id="WP_068822710.1">
    <property type="nucleotide sequence ID" value="NZ_LWHJ01000028.1"/>
</dbReference>
<dbReference type="PANTHER" id="PTHR24421:SF10">
    <property type="entry name" value="NITRATE_NITRITE SENSOR PROTEIN NARQ"/>
    <property type="match status" value="1"/>
</dbReference>
<dbReference type="Pfam" id="PF02518">
    <property type="entry name" value="HATPase_c"/>
    <property type="match status" value="1"/>
</dbReference>
<evidence type="ECO:0000256" key="2">
    <source>
        <dbReference type="ARBA" id="ARBA00012438"/>
    </source>
</evidence>
<keyword evidence="4" id="KW-0808">Transferase</keyword>
<dbReference type="SMART" id="SM00387">
    <property type="entry name" value="HATPase_c"/>
    <property type="match status" value="1"/>
</dbReference>
<dbReference type="GO" id="GO:0000155">
    <property type="term" value="F:phosphorelay sensor kinase activity"/>
    <property type="evidence" value="ECO:0007669"/>
    <property type="project" value="InterPro"/>
</dbReference>
<evidence type="ECO:0000256" key="7">
    <source>
        <dbReference type="ARBA" id="ARBA00022840"/>
    </source>
</evidence>
<keyword evidence="8" id="KW-0902">Two-component regulatory system</keyword>
<keyword evidence="6" id="KW-0418">Kinase</keyword>
<dbReference type="GO" id="GO:0016020">
    <property type="term" value="C:membrane"/>
    <property type="evidence" value="ECO:0007669"/>
    <property type="project" value="InterPro"/>
</dbReference>
<dbReference type="CDD" id="cd16917">
    <property type="entry name" value="HATPase_UhpB-NarQ-NarX-like"/>
    <property type="match status" value="1"/>
</dbReference>
<protein>
    <recommendedName>
        <fullName evidence="2">histidine kinase</fullName>
        <ecNumber evidence="2">2.7.13.3</ecNumber>
    </recommendedName>
</protein>
<evidence type="ECO:0000256" key="8">
    <source>
        <dbReference type="ARBA" id="ARBA00023012"/>
    </source>
</evidence>
<keyword evidence="9" id="KW-1133">Transmembrane helix</keyword>
<dbReference type="Proteomes" id="UP000078459">
    <property type="component" value="Unassembled WGS sequence"/>
</dbReference>
<dbReference type="Gene3D" id="2.60.40.10">
    <property type="entry name" value="Immunoglobulins"/>
    <property type="match status" value="1"/>
</dbReference>
<proteinExistence type="predicted"/>
<comment type="catalytic activity">
    <reaction evidence="1">
        <text>ATP + protein L-histidine = ADP + protein N-phospho-L-histidine.</text>
        <dbReference type="EC" id="2.7.13.3"/>
    </reaction>
</comment>
<evidence type="ECO:0000256" key="4">
    <source>
        <dbReference type="ARBA" id="ARBA00022679"/>
    </source>
</evidence>
<evidence type="ECO:0000313" key="11">
    <source>
        <dbReference type="EMBL" id="OAQ39185.1"/>
    </source>
</evidence>
<dbReference type="EC" id="2.7.13.3" evidence="2"/>
<gene>
    <name evidence="11" type="ORF">A5893_10995</name>
</gene>
<dbReference type="InterPro" id="IPR015943">
    <property type="entry name" value="WD40/YVTN_repeat-like_dom_sf"/>
</dbReference>
<keyword evidence="5" id="KW-0547">Nucleotide-binding</keyword>
<evidence type="ECO:0000256" key="6">
    <source>
        <dbReference type="ARBA" id="ARBA00022777"/>
    </source>
</evidence>
<dbReference type="SUPFAM" id="SSF50998">
    <property type="entry name" value="Quinoprotein alcohol dehydrogenase-like"/>
    <property type="match status" value="1"/>
</dbReference>
<dbReference type="GO" id="GO:0005524">
    <property type="term" value="F:ATP binding"/>
    <property type="evidence" value="ECO:0007669"/>
    <property type="project" value="UniProtKB-KW"/>
</dbReference>
<name>A0A179DDR2_9SPHI</name>
<feature type="domain" description="Histidine kinase/HSP90-like ATPase" evidence="10">
    <location>
        <begin position="869"/>
        <end position="960"/>
    </location>
</feature>
<dbReference type="STRING" id="1826909.A5893_10995"/>
<dbReference type="SUPFAM" id="SSF55874">
    <property type="entry name" value="ATPase domain of HSP90 chaperone/DNA topoisomerase II/histidine kinase"/>
    <property type="match status" value="1"/>
</dbReference>
<reference evidence="11 12" key="2">
    <citation type="submission" date="2016-06" db="EMBL/GenBank/DDBJ databases">
        <title>Pedobacter psychrophilus sp. nov., isolated from Antarctic fragmentary rock.</title>
        <authorList>
            <person name="Svec P."/>
        </authorList>
    </citation>
    <scope>NUCLEOTIDE SEQUENCE [LARGE SCALE GENOMIC DNA]</scope>
    <source>
        <strain evidence="11 12">CCM 8644</strain>
    </source>
</reference>
<evidence type="ECO:0000256" key="3">
    <source>
        <dbReference type="ARBA" id="ARBA00022553"/>
    </source>
</evidence>
<keyword evidence="9" id="KW-0472">Membrane</keyword>
<accession>A0A179DDR2</accession>
<dbReference type="PANTHER" id="PTHR24421">
    <property type="entry name" value="NITRATE/NITRITE SENSOR PROTEIN NARX-RELATED"/>
    <property type="match status" value="1"/>
</dbReference>
<dbReference type="InterPro" id="IPR011712">
    <property type="entry name" value="Sig_transdc_His_kin_sub3_dim/P"/>
</dbReference>
<dbReference type="InterPro" id="IPR013783">
    <property type="entry name" value="Ig-like_fold"/>
</dbReference>
<dbReference type="Gene3D" id="3.30.565.10">
    <property type="entry name" value="Histidine kinase-like ATPase, C-terminal domain"/>
    <property type="match status" value="1"/>
</dbReference>
<dbReference type="Gene3D" id="2.130.10.10">
    <property type="entry name" value="YVTN repeat-like/Quinoprotein amine dehydrogenase"/>
    <property type="match status" value="2"/>
</dbReference>
<keyword evidence="9" id="KW-0812">Transmembrane</keyword>
<dbReference type="Pfam" id="PF07730">
    <property type="entry name" value="HisKA_3"/>
    <property type="match status" value="1"/>
</dbReference>
<keyword evidence="7" id="KW-0067">ATP-binding</keyword>
<dbReference type="InterPro" id="IPR050482">
    <property type="entry name" value="Sensor_HK_TwoCompSys"/>
</dbReference>
<dbReference type="GO" id="GO:0046983">
    <property type="term" value="F:protein dimerization activity"/>
    <property type="evidence" value="ECO:0007669"/>
    <property type="project" value="InterPro"/>
</dbReference>
<evidence type="ECO:0000256" key="1">
    <source>
        <dbReference type="ARBA" id="ARBA00000085"/>
    </source>
</evidence>
<dbReference type="OrthoDB" id="9809670at2"/>
<dbReference type="EMBL" id="LWHJ01000028">
    <property type="protein sequence ID" value="OAQ39185.1"/>
    <property type="molecule type" value="Genomic_DNA"/>
</dbReference>
<dbReference type="InterPro" id="IPR011047">
    <property type="entry name" value="Quinoprotein_ADH-like_sf"/>
</dbReference>
<keyword evidence="12" id="KW-1185">Reference proteome</keyword>
<evidence type="ECO:0000259" key="10">
    <source>
        <dbReference type="SMART" id="SM00387"/>
    </source>
</evidence>
<keyword evidence="3" id="KW-0597">Phosphoprotein</keyword>
<evidence type="ECO:0000313" key="12">
    <source>
        <dbReference type="Proteomes" id="UP000078459"/>
    </source>
</evidence>
<sequence>MGLCAKTSSAQNFSITKLKLFSQRENITVKGITKDSNGFIWYLSNGIIYRFDGYKSLNVSKSLELNNQIFKDIPLCITIGSDDKLWIGGVSSIAYLDLKTWKLNTLPENLLPKSTIKDVISITELKPGKVFISLLSGHILIWNKGKIILINDFHNKALNSQNALISAKPQLWNNKVWFGNSIGELLSIDINDFKTKRYNSLSIKGSIRFITSKKDGLLLDVFEKGMFNFDGIKAEKINNSGAKNISTGEGHSLFDGPFFNAYTRRGEISILDKNNLNIINHFKFSAENILDIFDVYIEKKDIYLATSNGVFVVYQNESGISSLIPRNKNFNKSTRGIYKFKEGSIFYSSYGGAGYIDKKGKTDFLDTLHSVHTVYPINDNELLIGTEGGFLKIYDRKNHTLKQFEFNLPQEQIYISNLSLTNYVLSISEDETNYLIGTMNGLWSVNKKTFKLKPFAETSNLQVRNISILGNKILLSTHLGLMIYKDKKLQKIYPKNRTTGVYKQIIKKDSIWLATDGQGLVAIDWNGKILKSYTKSNGLSDDLVYSLEIAGKVKIAGTSNGLNLIEGNSIKKLDEKDGLTQNEFNYGASFYDKETNQAYFGGLNGYTVLNMNKDWFKTTKLSKSIISELSFVDEKDDKIIFDYTYPYKKTKEPIILKPNQNFINIGIGFPENFRNSEQFVYKLNNETWQSLSIGQPVSLAGLKHGDYQMLVKAGAEDQLEAMQRIDIQKLPYYYETWWFKVFLLIIGCSIAYWFYLNKINKIKKEQILRSNISSDLHDEVGGLLTTISMQAELIEDSDEVAKYAKKISRNSKEAVQAMRDIVWSIDARNDNWKSLLAKIKHYGNELFETSSSRFEIVTEGEKPKKISQKKRQAIYLIIKETLNNSRKHAQASHVLLHIKFFQNQIEIEIKDNGKGITSVNENTGQGLRNIKNRALAIKSEIKIDSNLNGTAVLLILKKRNTI</sequence>
<comment type="caution">
    <text evidence="11">The sequence shown here is derived from an EMBL/GenBank/DDBJ whole genome shotgun (WGS) entry which is preliminary data.</text>
</comment>
<feature type="transmembrane region" description="Helical" evidence="9">
    <location>
        <begin position="737"/>
        <end position="756"/>
    </location>
</feature>
<dbReference type="AlphaFoldDB" id="A0A179DDR2"/>
<dbReference type="InterPro" id="IPR036890">
    <property type="entry name" value="HATPase_C_sf"/>
</dbReference>
<dbReference type="InterPro" id="IPR003594">
    <property type="entry name" value="HATPase_dom"/>
</dbReference>
<evidence type="ECO:0000256" key="5">
    <source>
        <dbReference type="ARBA" id="ARBA00022741"/>
    </source>
</evidence>
<organism evidence="11 12">
    <name type="scientific">Pedobacter psychrophilus</name>
    <dbReference type="NCBI Taxonomy" id="1826909"/>
    <lineage>
        <taxon>Bacteria</taxon>
        <taxon>Pseudomonadati</taxon>
        <taxon>Bacteroidota</taxon>
        <taxon>Sphingobacteriia</taxon>
        <taxon>Sphingobacteriales</taxon>
        <taxon>Sphingobacteriaceae</taxon>
        <taxon>Pedobacter</taxon>
    </lineage>
</organism>
<evidence type="ECO:0000256" key="9">
    <source>
        <dbReference type="SAM" id="Phobius"/>
    </source>
</evidence>